<keyword evidence="7" id="KW-1185">Reference proteome</keyword>
<feature type="compositionally biased region" description="Low complexity" evidence="3">
    <location>
        <begin position="55"/>
        <end position="65"/>
    </location>
</feature>
<dbReference type="SUPFAM" id="SSF53448">
    <property type="entry name" value="Nucleotide-diphospho-sugar transferases"/>
    <property type="match status" value="1"/>
</dbReference>
<dbReference type="GO" id="GO:0006493">
    <property type="term" value="P:protein O-linked glycosylation"/>
    <property type="evidence" value="ECO:0007669"/>
    <property type="project" value="TreeGrafter"/>
</dbReference>
<feature type="region of interest" description="Disordered" evidence="3">
    <location>
        <begin position="349"/>
        <end position="373"/>
    </location>
</feature>
<gene>
    <name evidence="6" type="ORF">SEMRO_937_G222190.1</name>
</gene>
<dbReference type="Proteomes" id="UP001153069">
    <property type="component" value="Unassembled WGS sequence"/>
</dbReference>
<feature type="compositionally biased region" description="Basic and acidic residues" evidence="3">
    <location>
        <begin position="592"/>
        <end position="614"/>
    </location>
</feature>
<dbReference type="AlphaFoldDB" id="A0A9N8EBR3"/>
<feature type="transmembrane region" description="Helical" evidence="4">
    <location>
        <begin position="7"/>
        <end position="28"/>
    </location>
</feature>
<dbReference type="InterPro" id="IPR029044">
    <property type="entry name" value="Nucleotide-diphossugar_trans"/>
</dbReference>
<reference evidence="6" key="1">
    <citation type="submission" date="2020-06" db="EMBL/GenBank/DDBJ databases">
        <authorList>
            <consortium name="Plant Systems Biology data submission"/>
        </authorList>
    </citation>
    <scope>NUCLEOTIDE SEQUENCE</scope>
    <source>
        <strain evidence="6">D6</strain>
    </source>
</reference>
<comment type="caution">
    <text evidence="6">The sequence shown here is derived from an EMBL/GenBank/DDBJ whole genome shotgun (WGS) entry which is preliminary data.</text>
</comment>
<sequence>MAKHPPVAFLFVLLGTGVYFFVIAWYSLSAGPSSSFSHVDNNNNCDHPMHKIKASFTSSSTGSSFNTKQNQDDETENDKKKDSTTTTTTVSSTSSLKKNQGMRSMDEFSFDDAWWLEEKEVRGWFERTYHQDAQFDKSQVRDLFHLERKQNKNQKQGGSLKNHFHPICGNYNFNLTLLPTVSVIMTTQNEEPGWMEKSVHSILARTPPQLLQQILVVDDNGNDPKDPSLRAVSPALEEEMTRLKQIPKVTVLQNTLRQGCARSRLVGARAATGDVVVFVDSHIEMIHSTWYQHLVLPILQQPNTMAVQTIEVISDDGSEAYWIPGSPAYGVFDKEVIFRWLQSGFDTWGQPRTDKDGKPRPHPKYPETPSHRHWYETPVGPGAMFAMSRHAFWRVGGYDTGLYVWGGENIELALKTWMCGGRVVMVPCSRCGHLFRQERLKSKDKTKKNWPPVVPFATQNASGILNYPSKNATTSRWKGGSDFHKITTRNSIRVVEMWVGDHPARDKFYQTAFALSRDQMPPEWKQYIDEMNTDPALLEQQRLKRENKCHDFEWYTRNVLMKVVGKSHPWAITDPPKATVPPGVTTTAPRGITDKEQKEWAEKLDQINQKEKAKHEKKANNQKGKNNEKKAN</sequence>
<protein>
    <submittedName>
        <fullName evidence="6">Polypeptide N-acetylgalactosaminyltransferase</fullName>
    </submittedName>
</protein>
<keyword evidence="4" id="KW-1133">Transmembrane helix</keyword>
<feature type="region of interest" description="Disordered" evidence="3">
    <location>
        <begin position="55"/>
        <end position="98"/>
    </location>
</feature>
<keyword evidence="4" id="KW-0472">Membrane</keyword>
<evidence type="ECO:0000256" key="2">
    <source>
        <dbReference type="ARBA" id="ARBA00023180"/>
    </source>
</evidence>
<keyword evidence="4" id="KW-0812">Transmembrane</keyword>
<name>A0A9N8EBR3_9STRA</name>
<evidence type="ECO:0000313" key="7">
    <source>
        <dbReference type="Proteomes" id="UP001153069"/>
    </source>
</evidence>
<evidence type="ECO:0000256" key="1">
    <source>
        <dbReference type="ARBA" id="ARBA00023157"/>
    </source>
</evidence>
<proteinExistence type="predicted"/>
<dbReference type="Gene3D" id="3.90.550.10">
    <property type="entry name" value="Spore Coat Polysaccharide Biosynthesis Protein SpsA, Chain A"/>
    <property type="match status" value="1"/>
</dbReference>
<dbReference type="PANTHER" id="PTHR11675">
    <property type="entry name" value="N-ACETYLGALACTOSAMINYLTRANSFERASE"/>
    <property type="match status" value="1"/>
</dbReference>
<dbReference type="InterPro" id="IPR001173">
    <property type="entry name" value="Glyco_trans_2-like"/>
</dbReference>
<feature type="compositionally biased region" description="Low complexity" evidence="3">
    <location>
        <begin position="84"/>
        <end position="98"/>
    </location>
</feature>
<keyword evidence="2" id="KW-0325">Glycoprotein</keyword>
<feature type="domain" description="Glycosyltransferase 2-like" evidence="5">
    <location>
        <begin position="182"/>
        <end position="393"/>
    </location>
</feature>
<dbReference type="Pfam" id="PF00535">
    <property type="entry name" value="Glycos_transf_2"/>
    <property type="match status" value="1"/>
</dbReference>
<feature type="compositionally biased region" description="Low complexity" evidence="3">
    <location>
        <begin position="575"/>
        <end position="589"/>
    </location>
</feature>
<evidence type="ECO:0000313" key="6">
    <source>
        <dbReference type="EMBL" id="CAB9518467.1"/>
    </source>
</evidence>
<feature type="region of interest" description="Disordered" evidence="3">
    <location>
        <begin position="571"/>
        <end position="632"/>
    </location>
</feature>
<dbReference type="EMBL" id="CAICTM010000935">
    <property type="protein sequence ID" value="CAB9518467.1"/>
    <property type="molecule type" value="Genomic_DNA"/>
</dbReference>
<dbReference type="OrthoDB" id="204847at2759"/>
<evidence type="ECO:0000259" key="5">
    <source>
        <dbReference type="Pfam" id="PF00535"/>
    </source>
</evidence>
<dbReference type="PANTHER" id="PTHR11675:SF134">
    <property type="entry name" value="N-ACETYLGALACTOSAMINYLTRANSFERASE 4-RELATED"/>
    <property type="match status" value="1"/>
</dbReference>
<evidence type="ECO:0000256" key="4">
    <source>
        <dbReference type="SAM" id="Phobius"/>
    </source>
</evidence>
<evidence type="ECO:0000256" key="3">
    <source>
        <dbReference type="SAM" id="MobiDB-lite"/>
    </source>
</evidence>
<dbReference type="GO" id="GO:0004653">
    <property type="term" value="F:polypeptide N-acetylgalactosaminyltransferase activity"/>
    <property type="evidence" value="ECO:0007669"/>
    <property type="project" value="TreeGrafter"/>
</dbReference>
<accession>A0A9N8EBR3</accession>
<organism evidence="6 7">
    <name type="scientific">Seminavis robusta</name>
    <dbReference type="NCBI Taxonomy" id="568900"/>
    <lineage>
        <taxon>Eukaryota</taxon>
        <taxon>Sar</taxon>
        <taxon>Stramenopiles</taxon>
        <taxon>Ochrophyta</taxon>
        <taxon>Bacillariophyta</taxon>
        <taxon>Bacillariophyceae</taxon>
        <taxon>Bacillariophycidae</taxon>
        <taxon>Naviculales</taxon>
        <taxon>Naviculaceae</taxon>
        <taxon>Seminavis</taxon>
    </lineage>
</organism>
<dbReference type="GO" id="GO:0005794">
    <property type="term" value="C:Golgi apparatus"/>
    <property type="evidence" value="ECO:0007669"/>
    <property type="project" value="TreeGrafter"/>
</dbReference>
<keyword evidence="1" id="KW-1015">Disulfide bond</keyword>